<dbReference type="InterPro" id="IPR051541">
    <property type="entry name" value="PTS_SugarTrans_NitroReg"/>
</dbReference>
<dbReference type="PANTHER" id="PTHR47738">
    <property type="entry name" value="PTS SYSTEM FRUCTOSE-LIKE EIIA COMPONENT-RELATED"/>
    <property type="match status" value="1"/>
</dbReference>
<dbReference type="RefSeq" id="WP_317696516.1">
    <property type="nucleotide sequence ID" value="NZ_AP026801.1"/>
</dbReference>
<dbReference type="SUPFAM" id="SSF55804">
    <property type="entry name" value="Phoshotransferase/anion transport protein"/>
    <property type="match status" value="1"/>
</dbReference>
<dbReference type="CDD" id="cd00211">
    <property type="entry name" value="PTS_IIA_fru"/>
    <property type="match status" value="1"/>
</dbReference>
<keyword evidence="3" id="KW-1185">Reference proteome</keyword>
<evidence type="ECO:0000313" key="3">
    <source>
        <dbReference type="Proteomes" id="UP001321804"/>
    </source>
</evidence>
<dbReference type="Proteomes" id="UP001321804">
    <property type="component" value="Chromosome"/>
</dbReference>
<name>A0AAU9CTX6_9LACO</name>
<dbReference type="Gene3D" id="3.40.930.10">
    <property type="entry name" value="Mannitol-specific EII, Chain A"/>
    <property type="match status" value="1"/>
</dbReference>
<dbReference type="InterPro" id="IPR002178">
    <property type="entry name" value="PTS_EIIA_type-2_dom"/>
</dbReference>
<dbReference type="AlphaFoldDB" id="A0AAU9CTX6"/>
<organism evidence="2 3">
    <name type="scientific">Xylocopilactobacillus apis</name>
    <dbReference type="NCBI Taxonomy" id="2932183"/>
    <lineage>
        <taxon>Bacteria</taxon>
        <taxon>Bacillati</taxon>
        <taxon>Bacillota</taxon>
        <taxon>Bacilli</taxon>
        <taxon>Lactobacillales</taxon>
        <taxon>Lactobacillaceae</taxon>
        <taxon>Xylocopilactobacillus</taxon>
    </lineage>
</organism>
<dbReference type="PROSITE" id="PS51094">
    <property type="entry name" value="PTS_EIIA_TYPE_2"/>
    <property type="match status" value="1"/>
</dbReference>
<dbReference type="PANTHER" id="PTHR47738:SF3">
    <property type="entry name" value="PHOSPHOTRANSFERASE SYSTEM MANNITOL_FRUCTOSE-SPECIFIC IIA DOMAIN CONTAINING PROTEIN"/>
    <property type="match status" value="1"/>
</dbReference>
<reference evidence="2 3" key="1">
    <citation type="journal article" date="2023" name="Microbiol. Spectr.">
        <title>Symbiosis of Carpenter Bees with Uncharacterized Lactic Acid Bacteria Showing NAD Auxotrophy.</title>
        <authorList>
            <person name="Kawasaki S."/>
            <person name="Ozawa K."/>
            <person name="Mori T."/>
            <person name="Yamamoto A."/>
            <person name="Ito M."/>
            <person name="Ohkuma M."/>
            <person name="Sakamoto M."/>
            <person name="Matsutani M."/>
        </authorList>
    </citation>
    <scope>NUCLEOTIDE SEQUENCE [LARGE SCALE GENOMIC DNA]</scope>
    <source>
        <strain evidence="2 3">KimC2</strain>
    </source>
</reference>
<accession>A0AAU9CTX6</accession>
<feature type="domain" description="PTS EIIA type-2" evidence="1">
    <location>
        <begin position="3"/>
        <end position="150"/>
    </location>
</feature>
<evidence type="ECO:0000259" key="1">
    <source>
        <dbReference type="PROSITE" id="PS51094"/>
    </source>
</evidence>
<protein>
    <submittedName>
        <fullName evidence="2">PTS galactitol transporter subunit IIA</fullName>
    </submittedName>
</protein>
<gene>
    <name evidence="2" type="ORF">KIMC2_19890</name>
</gene>
<dbReference type="EMBL" id="AP026801">
    <property type="protein sequence ID" value="BDR57427.1"/>
    <property type="molecule type" value="Genomic_DNA"/>
</dbReference>
<dbReference type="Pfam" id="PF00359">
    <property type="entry name" value="PTS_EIIA_2"/>
    <property type="match status" value="1"/>
</dbReference>
<proteinExistence type="predicted"/>
<dbReference type="InterPro" id="IPR016152">
    <property type="entry name" value="PTrfase/Anion_transptr"/>
</dbReference>
<dbReference type="KEGG" id="xak:KIMC2_19890"/>
<sequence>MDLILDQSLFFAKLDCRDSIETIKFLSNELTKNGYVKSGYSEAIVKREREYPTGLPSREPGVAIPHADYQLVNKTTIAVATLKEPVMFYNMEAVKKTVPVQIVIMMAIKEPHGQVEMLQKIVGIIQDDNLRNKIFKASKSTELLSLIQDVINK</sequence>
<evidence type="ECO:0000313" key="2">
    <source>
        <dbReference type="EMBL" id="BDR57427.1"/>
    </source>
</evidence>